<evidence type="ECO:0000313" key="3">
    <source>
        <dbReference type="Proteomes" id="UP001151760"/>
    </source>
</evidence>
<organism evidence="2 3">
    <name type="scientific">Tanacetum coccineum</name>
    <dbReference type="NCBI Taxonomy" id="301880"/>
    <lineage>
        <taxon>Eukaryota</taxon>
        <taxon>Viridiplantae</taxon>
        <taxon>Streptophyta</taxon>
        <taxon>Embryophyta</taxon>
        <taxon>Tracheophyta</taxon>
        <taxon>Spermatophyta</taxon>
        <taxon>Magnoliopsida</taxon>
        <taxon>eudicotyledons</taxon>
        <taxon>Gunneridae</taxon>
        <taxon>Pentapetalae</taxon>
        <taxon>asterids</taxon>
        <taxon>campanulids</taxon>
        <taxon>Asterales</taxon>
        <taxon>Asteraceae</taxon>
        <taxon>Asteroideae</taxon>
        <taxon>Anthemideae</taxon>
        <taxon>Anthemidinae</taxon>
        <taxon>Tanacetum</taxon>
    </lineage>
</organism>
<dbReference type="EMBL" id="BQNB010013544">
    <property type="protein sequence ID" value="GJT17297.1"/>
    <property type="molecule type" value="Genomic_DNA"/>
</dbReference>
<evidence type="ECO:0000256" key="1">
    <source>
        <dbReference type="SAM" id="MobiDB-lite"/>
    </source>
</evidence>
<reference evidence="2" key="2">
    <citation type="submission" date="2022-01" db="EMBL/GenBank/DDBJ databases">
        <authorList>
            <person name="Yamashiro T."/>
            <person name="Shiraishi A."/>
            <person name="Satake H."/>
            <person name="Nakayama K."/>
        </authorList>
    </citation>
    <scope>NUCLEOTIDE SEQUENCE</scope>
</reference>
<dbReference type="PANTHER" id="PTHR33067:SF35">
    <property type="entry name" value="ASPARTIC PEPTIDASE DDI1-TYPE DOMAIN-CONTAINING PROTEIN"/>
    <property type="match status" value="1"/>
</dbReference>
<gene>
    <name evidence="2" type="ORF">Tco_0876003</name>
</gene>
<sequence length="494" mass="56862">MKLDQFAQFRFNSLTKEEGWNRIEEYVQYQDDMWDDLLPSMNVSSISKAMQPTFMGRLKRAATKSPTSKHLLERLGEDGPEWVVRSKFEDELANFMLENKSHMKGIGEMLDQHHKEMHEKFSKILSAIGKSETLKPEAPTFSITTRLEVSTRDPPFPTPSKLTHANHIEGATEKEGPDGAEPNIIHNEEPAPRPSIFYQPLKSSNLPFPSRLKKKKKDDKDERLLLIFKQIQINLPFLEAMIHMPKGAIILNDILSHKEKLEKAASSVKLSEECLAIIQIRTSINLMPHSLFRRLRISKLKPSGMILEMDEDELVSIILGRPFLATARVVIDVHEGMLSLRVGSETINFNIGTSMKSKHSRDDYLYSADHTVKLVQEQWVNTVNHDEKWAEVEEEEDSNEVQVVSFYPRTEPVEPLEWKASENRLKPSSIEPPKLELKELPEHLEYAFLQENNQLPVVISPHYLPSRKPGFVTPRQGRNARRNIIDIITTQWRL</sequence>
<proteinExistence type="predicted"/>
<comment type="caution">
    <text evidence="2">The sequence shown here is derived from an EMBL/GenBank/DDBJ whole genome shotgun (WGS) entry which is preliminary data.</text>
</comment>
<evidence type="ECO:0000313" key="2">
    <source>
        <dbReference type="EMBL" id="GJT17297.1"/>
    </source>
</evidence>
<protein>
    <submittedName>
        <fullName evidence="2">Uncharacterized protein</fullName>
    </submittedName>
</protein>
<dbReference type="Proteomes" id="UP001151760">
    <property type="component" value="Unassembled WGS sequence"/>
</dbReference>
<name>A0ABQ5BTU9_9ASTR</name>
<feature type="region of interest" description="Disordered" evidence="1">
    <location>
        <begin position="171"/>
        <end position="202"/>
    </location>
</feature>
<reference evidence="2" key="1">
    <citation type="journal article" date="2022" name="Int. J. Mol. Sci.">
        <title>Draft Genome of Tanacetum Coccineum: Genomic Comparison of Closely Related Tanacetum-Family Plants.</title>
        <authorList>
            <person name="Yamashiro T."/>
            <person name="Shiraishi A."/>
            <person name="Nakayama K."/>
            <person name="Satake H."/>
        </authorList>
    </citation>
    <scope>NUCLEOTIDE SEQUENCE</scope>
</reference>
<dbReference type="PANTHER" id="PTHR33067">
    <property type="entry name" value="RNA-DIRECTED DNA POLYMERASE-RELATED"/>
    <property type="match status" value="1"/>
</dbReference>
<keyword evidence="3" id="KW-1185">Reference proteome</keyword>
<accession>A0ABQ5BTU9</accession>